<dbReference type="InterPro" id="IPR015421">
    <property type="entry name" value="PyrdxlP-dep_Trfase_major"/>
</dbReference>
<evidence type="ECO:0008006" key="2">
    <source>
        <dbReference type="Google" id="ProtNLM"/>
    </source>
</evidence>
<proteinExistence type="predicted"/>
<dbReference type="EMBL" id="UINC01110341">
    <property type="protein sequence ID" value="SVC77786.1"/>
    <property type="molecule type" value="Genomic_DNA"/>
</dbReference>
<sequence length="189" mass="21459">MSINSHHAIFPLDEAYLKERLESLEIDLRQVSIRELNRLVDELSNRFDVEFLRFEFGVPGLTPHQIGPEEEIQFLQDKSHAIGTYPPFDGVPSLKKATAKFVKNFLNVDVDAKCCIPTVGAMHGGFICQSIAGRLRPNSDTILYLDPGFPVNKLQTKFLGLRESSIDLYDYRGDKLIDEIERIFSMGQI</sequence>
<evidence type="ECO:0000313" key="1">
    <source>
        <dbReference type="EMBL" id="SVC77786.1"/>
    </source>
</evidence>
<dbReference type="Gene3D" id="3.40.640.10">
    <property type="entry name" value="Type I PLP-dependent aspartate aminotransferase-like (Major domain)"/>
    <property type="match status" value="1"/>
</dbReference>
<dbReference type="AlphaFoldDB" id="A0A382PX35"/>
<dbReference type="InterPro" id="IPR015424">
    <property type="entry name" value="PyrdxlP-dep_Trfase"/>
</dbReference>
<feature type="non-terminal residue" evidence="1">
    <location>
        <position position="189"/>
    </location>
</feature>
<dbReference type="Gene3D" id="3.90.1150.100">
    <property type="match status" value="1"/>
</dbReference>
<accession>A0A382PX35</accession>
<protein>
    <recommendedName>
        <fullName evidence="2">Aminotransferase class I/classII domain-containing protein</fullName>
    </recommendedName>
</protein>
<reference evidence="1" key="1">
    <citation type="submission" date="2018-05" db="EMBL/GenBank/DDBJ databases">
        <authorList>
            <person name="Lanie J.A."/>
            <person name="Ng W.-L."/>
            <person name="Kazmierczak K.M."/>
            <person name="Andrzejewski T.M."/>
            <person name="Davidsen T.M."/>
            <person name="Wayne K.J."/>
            <person name="Tettelin H."/>
            <person name="Glass J.I."/>
            <person name="Rusch D."/>
            <person name="Podicherti R."/>
            <person name="Tsui H.-C.T."/>
            <person name="Winkler M.E."/>
        </authorList>
    </citation>
    <scope>NUCLEOTIDE SEQUENCE</scope>
</reference>
<name>A0A382PX35_9ZZZZ</name>
<organism evidence="1">
    <name type="scientific">marine metagenome</name>
    <dbReference type="NCBI Taxonomy" id="408172"/>
    <lineage>
        <taxon>unclassified sequences</taxon>
        <taxon>metagenomes</taxon>
        <taxon>ecological metagenomes</taxon>
    </lineage>
</organism>
<gene>
    <name evidence="1" type="ORF">METZ01_LOCUS330640</name>
</gene>
<dbReference type="SUPFAM" id="SSF53383">
    <property type="entry name" value="PLP-dependent transferases"/>
    <property type="match status" value="1"/>
</dbReference>